<accession>A0A2C9M635</accession>
<feature type="compositionally biased region" description="Basic and acidic residues" evidence="1">
    <location>
        <begin position="1532"/>
        <end position="1560"/>
    </location>
</feature>
<dbReference type="VEuPathDB" id="VectorBase:BGLB038865"/>
<evidence type="ECO:0000256" key="2">
    <source>
        <dbReference type="SAM" id="Phobius"/>
    </source>
</evidence>
<protein>
    <recommendedName>
        <fullName evidence="5">Mlck protein</fullName>
    </recommendedName>
</protein>
<organism evidence="3 4">
    <name type="scientific">Biomphalaria glabrata</name>
    <name type="common">Bloodfluke planorb</name>
    <name type="synonym">Freshwater snail</name>
    <dbReference type="NCBI Taxonomy" id="6526"/>
    <lineage>
        <taxon>Eukaryota</taxon>
        <taxon>Metazoa</taxon>
        <taxon>Spiralia</taxon>
        <taxon>Lophotrochozoa</taxon>
        <taxon>Mollusca</taxon>
        <taxon>Gastropoda</taxon>
        <taxon>Heterobranchia</taxon>
        <taxon>Euthyneura</taxon>
        <taxon>Panpulmonata</taxon>
        <taxon>Hygrophila</taxon>
        <taxon>Lymnaeoidea</taxon>
        <taxon>Planorbidae</taxon>
        <taxon>Biomphalaria</taxon>
    </lineage>
</organism>
<feature type="compositionally biased region" description="Polar residues" evidence="1">
    <location>
        <begin position="1100"/>
        <end position="1109"/>
    </location>
</feature>
<evidence type="ECO:0000313" key="3">
    <source>
        <dbReference type="EnsemblMetazoa" id="BGLB038865-PA"/>
    </source>
</evidence>
<feature type="region of interest" description="Disordered" evidence="1">
    <location>
        <begin position="1426"/>
        <end position="1732"/>
    </location>
</feature>
<dbReference type="Proteomes" id="UP000076420">
    <property type="component" value="Unassembled WGS sequence"/>
</dbReference>
<proteinExistence type="predicted"/>
<dbReference type="RefSeq" id="XP_013070241.2">
    <property type="nucleotide sequence ID" value="XM_013214787.2"/>
</dbReference>
<feature type="region of interest" description="Disordered" evidence="1">
    <location>
        <begin position="355"/>
        <end position="422"/>
    </location>
</feature>
<dbReference type="OrthoDB" id="6159880at2759"/>
<feature type="region of interest" description="Disordered" evidence="1">
    <location>
        <begin position="1767"/>
        <end position="1938"/>
    </location>
</feature>
<feature type="region of interest" description="Disordered" evidence="1">
    <location>
        <begin position="1069"/>
        <end position="1126"/>
    </location>
</feature>
<feature type="region of interest" description="Disordered" evidence="1">
    <location>
        <begin position="1176"/>
        <end position="1238"/>
    </location>
</feature>
<feature type="transmembrane region" description="Helical" evidence="2">
    <location>
        <begin position="321"/>
        <end position="339"/>
    </location>
</feature>
<feature type="compositionally biased region" description="Basic and acidic residues" evidence="1">
    <location>
        <begin position="363"/>
        <end position="376"/>
    </location>
</feature>
<feature type="compositionally biased region" description="Basic and acidic residues" evidence="1">
    <location>
        <begin position="912"/>
        <end position="922"/>
    </location>
</feature>
<feature type="compositionally biased region" description="Acidic residues" evidence="1">
    <location>
        <begin position="1572"/>
        <end position="1581"/>
    </location>
</feature>
<evidence type="ECO:0000256" key="1">
    <source>
        <dbReference type="SAM" id="MobiDB-lite"/>
    </source>
</evidence>
<feature type="compositionally biased region" description="Basic residues" evidence="1">
    <location>
        <begin position="2117"/>
        <end position="2127"/>
    </location>
</feature>
<feature type="compositionally biased region" description="Low complexity" evidence="1">
    <location>
        <begin position="1604"/>
        <end position="1620"/>
    </location>
</feature>
<feature type="compositionally biased region" description="Polar residues" evidence="1">
    <location>
        <begin position="1675"/>
        <end position="1689"/>
    </location>
</feature>
<evidence type="ECO:0008006" key="5">
    <source>
        <dbReference type="Google" id="ProtNLM"/>
    </source>
</evidence>
<evidence type="ECO:0000313" key="4">
    <source>
        <dbReference type="Proteomes" id="UP000076420"/>
    </source>
</evidence>
<dbReference type="KEGG" id="bgt:106057546"/>
<dbReference type="VEuPathDB" id="VectorBase:BGLAX_052626"/>
<feature type="region of interest" description="Disordered" evidence="1">
    <location>
        <begin position="890"/>
        <end position="922"/>
    </location>
</feature>
<feature type="compositionally biased region" description="Polar residues" evidence="1">
    <location>
        <begin position="1817"/>
        <end position="1828"/>
    </location>
</feature>
<feature type="compositionally biased region" description="Polar residues" evidence="1">
    <location>
        <begin position="1638"/>
        <end position="1659"/>
    </location>
</feature>
<feature type="region of interest" description="Disordered" evidence="1">
    <location>
        <begin position="2068"/>
        <end position="2127"/>
    </location>
</feature>
<feature type="compositionally biased region" description="Basic residues" evidence="1">
    <location>
        <begin position="1452"/>
        <end position="1466"/>
    </location>
</feature>
<feature type="compositionally biased region" description="Basic and acidic residues" evidence="1">
    <location>
        <begin position="1801"/>
        <end position="1815"/>
    </location>
</feature>
<feature type="compositionally biased region" description="Basic and acidic residues" evidence="1">
    <location>
        <begin position="1489"/>
        <end position="1504"/>
    </location>
</feature>
<reference evidence="3" key="1">
    <citation type="submission" date="2020-05" db="UniProtKB">
        <authorList>
            <consortium name="EnsemblMetazoa"/>
        </authorList>
    </citation>
    <scope>IDENTIFICATION</scope>
    <source>
        <strain evidence="3">BB02</strain>
    </source>
</reference>
<feature type="region of interest" description="Disordered" evidence="1">
    <location>
        <begin position="282"/>
        <end position="311"/>
    </location>
</feature>
<feature type="region of interest" description="Disordered" evidence="1">
    <location>
        <begin position="64"/>
        <end position="90"/>
    </location>
</feature>
<feature type="compositionally biased region" description="Low complexity" evidence="1">
    <location>
        <begin position="1510"/>
        <end position="1519"/>
    </location>
</feature>
<sequence length="2205" mass="248186">MSEAFYYLLVGAITMTICMGSLDLFGWSGSPYEEESRMKPSCQKWNAACKDPANSAGNWEEWTEQDNDAKAKAGHRNKGHSDTHGIYVAKPRYDRASRDEIFINSHEDGEHRDANFPEEEEDGGVEELLEDPEDDGVDDEESAQESEKYRSQRPPLPDSREDTRRRRNSWWQQPGKFKTRPRVIERSPRMRDSVAQTRYFDEEITPPEREVLSSFYQEENGPPLYSESSRNAFLTADKRSTYYDEEAETEPSVLDDEMDTNRNLLMRKRNCRKCCSKECHSHASTASESHENALPSDSLKQAREPESPEEVVTSNHLYKTILFIAFIWLFNVAFVIWSMTQRNNVIKMKVTDYVDPQRPSIPEPRKKALNERKDKTSQTAIHPPTRAYHKHQAPSEAEPSHPQLPEYSPTYNPPPPPRPYERNAVVAKEPPVSVEPYSPTDSLTDIPVRLYFKDITEDQQYNSRLIKEYANPAPRHGSQEARPDHTFVSSETAQGIDEMVHSGNVLADTKLADGSYTRKARPGHSGSLMSRIERVKHSEYDMNSSRSRFVSPEHKTDWSVGKRFNYLTAGLPRHTHTSNQNHYEDRKFGRNLRSNEHTSFLGKEMNKGNNLWLKDKLKTRSLSNASTTAIQASEEKAIKNSLITRSLSATTQCQYLHSAKCKSTVVPPKNEKAEDNNKVDVLKTALRSPLLKQDNISMKTKEKDVLKSHDDVLRPSHIVDVLTRYFERMEETRCLSKPSTVTLEGERKDVKENMYKIFNMYGNQMQEGIPHEKSCGKPKPVMPPPPLGYHIRSCCSSSDTTIREVDSKFELSYPVNQVTTPSTSERTSDVEDKQQKRFKQDQILNQNKTKHMNKESSDSVRIAATKDHQTGDCDILKKYVIVRKVSFSKSSSKQRKETNQTSACHRKSSIHVKNDKKNKDKLRQNVDSFDSNDTKLKFAKSSQILSTNDAKLHTNGIQYLDKHSKTEKGGSKKVVLYFYDPSQKSETKKRKKNYTTSVPMKFVERNCNNDNDLLKHAVRFKKSSPYENNESKVKHSCFNYKPFLKRKHSYKKIPLSGCGLSTSSTALNVNANNGSSDKENDGDVSASEQGGDDLEIVSVSDITESTVVPQTEEKADIPDENATLEPNSDAVEDALPEAVADTAQTESSPKTKIDDDAWENRKSIIMQACHEAIKNRLQRQSSEDNVETEESTPTTSLELERKASLPVKLTTDNPPETTPMSPTPPYKDLSPNGLNKRKRKLKTTELYIKFESNISKKLTATMVKDKKIASSKILSERRSLQFPIESCKLEEEKKYVCETPRMTKIVRGNDEKLDKKKRKQNSETSLEHLENKEDFRSSWARDQTDDVSADRKNSEHRFDAVKDLLSAACKGEDFEASEQVPTPTPILNPKSSSPSLPTARNAFCDVKVKSATSDVTSYKGKLLQAAVDAETAQSSSSDIKEGSRKSEPSSTHKLKERVVKRSRHKSSSSPIGTKKGTKKKRTSSSRSKKSADEGSREKSKDSSKKHVFNVSKKSPVRSPKSGEVKAKKKSSKSKDIHGDDNSTSEGKSEKIKTKKSEKSGEKKKKKKKREEVEQDQSEKDDDSSLKQVSSSAPVQIPSCERSRSPTPRSSPAFRSASPTAVSSKSRLKDSKQKKTSKNDMSSDSESQAAERSNSLNTDLPNEKSEKTRKMRKKSCSVSSADNIVNSSSVKRLRPTESVPVFVDHVTSNQSLKSDKTERSTQSNSSVKMKKADKDLQKAELGWNGSLASDHVKQAEEKSKILHRRKMKYMIVKVKNDKLATRLRNSTKSNEPPEGDSIGSHSENEIKSENTSREKVAGSNQPKSVQFSESIEDMEAQKRASSEDILTPPTEEDAPEQRNSEKSDTEAELDEDRSTTEADTVREKTQEVTQRSHSTPPAKRKPVWLNGKKPEVNRPVPMQRQSLIGGNPGKLKQRQSSDAVIKSTRFGGHVSYPTKPAASPRTSALSLGTRLGTSRAVMLNSGQPGPPVTKAKKVTVMTGSPVDIREIIEGSSVDASDHSKAFVVRPTKSVPAFGRNRVGLETSSGKRLKHASFSKKKLGRFHENMSVRSISSNDTGDEHIRNLHKSNGMSSPTLSSMTDLDEASSYTRGNPTSSMTHGHLRRKEKKIKKRVTNPNTPVNWQLVPVSQDQNAIPTAPYSDYSDYDVFQLGLSWMVQRFFHRITNFNPMQRANNPTASGDMTTQRIAD</sequence>
<feature type="compositionally biased region" description="Basic residues" evidence="1">
    <location>
        <begin position="1475"/>
        <end position="1488"/>
    </location>
</feature>
<feature type="compositionally biased region" description="Basic and acidic residues" evidence="1">
    <location>
        <begin position="1325"/>
        <end position="1336"/>
    </location>
</feature>
<name>A0A2C9M635_BIOGL</name>
<feature type="compositionally biased region" description="Basic and acidic residues" evidence="1">
    <location>
        <begin position="1342"/>
        <end position="1354"/>
    </location>
</feature>
<feature type="region of interest" description="Disordered" evidence="1">
    <location>
        <begin position="1374"/>
        <end position="1397"/>
    </location>
</feature>
<feature type="compositionally biased region" description="Polar residues" evidence="1">
    <location>
        <begin position="2084"/>
        <end position="2115"/>
    </location>
</feature>
<feature type="region of interest" description="Disordered" evidence="1">
    <location>
        <begin position="105"/>
        <end position="172"/>
    </location>
</feature>
<feature type="compositionally biased region" description="Basic and acidic residues" evidence="1">
    <location>
        <begin position="1871"/>
        <end position="1885"/>
    </location>
</feature>
<keyword evidence="2" id="KW-1133">Transmembrane helix</keyword>
<feature type="transmembrane region" description="Helical" evidence="2">
    <location>
        <begin position="6"/>
        <end position="29"/>
    </location>
</feature>
<keyword evidence="2" id="KW-0812">Transmembrane</keyword>
<feature type="compositionally biased region" description="Basic and acidic residues" evidence="1">
    <location>
        <begin position="105"/>
        <end position="115"/>
    </location>
</feature>
<keyword evidence="2" id="KW-0472">Membrane</keyword>
<feature type="compositionally biased region" description="Basic and acidic residues" evidence="1">
    <location>
        <begin position="1854"/>
        <end position="1864"/>
    </location>
</feature>
<gene>
    <name evidence="3" type="primary">106057546</name>
</gene>
<feature type="compositionally biased region" description="Acidic residues" evidence="1">
    <location>
        <begin position="116"/>
        <end position="144"/>
    </location>
</feature>
<feature type="region of interest" description="Disordered" evidence="1">
    <location>
        <begin position="1308"/>
        <end position="1354"/>
    </location>
</feature>
<feature type="compositionally biased region" description="Basic and acidic residues" evidence="1">
    <location>
        <begin position="1438"/>
        <end position="1447"/>
    </location>
</feature>
<dbReference type="EnsemblMetazoa" id="BGLB038865-RA">
    <property type="protein sequence ID" value="BGLB038865-PA"/>
    <property type="gene ID" value="BGLB038865"/>
</dbReference>